<dbReference type="OrthoDB" id="6774504at2759"/>
<dbReference type="InParanoid" id="A0A6J2YYZ3"/>
<feature type="region of interest" description="Disordered" evidence="1">
    <location>
        <begin position="266"/>
        <end position="296"/>
    </location>
</feature>
<dbReference type="Proteomes" id="UP000504635">
    <property type="component" value="Unplaced"/>
</dbReference>
<dbReference type="GeneID" id="115891962"/>
<name>A0A6J2YYZ3_SITOR</name>
<gene>
    <name evidence="3" type="primary">LOC115891962</name>
</gene>
<protein>
    <submittedName>
        <fullName evidence="3">Uncharacterized protein LOC115891962</fullName>
    </submittedName>
</protein>
<feature type="region of interest" description="Disordered" evidence="1">
    <location>
        <begin position="80"/>
        <end position="137"/>
    </location>
</feature>
<sequence length="562" mass="63778">MSDLIDQDEMRRCLKEAHIYEENMSEDLMTSYYKAIKNSENSLRDEIVKINSDEDEIEKTLNESANELLEAINNSETIAPSNRFKISETDDEDSPSTLTKHSSLVRDKGLKNLDTNEEEEEENNNSIENEGTEKPLDVKKVPIGFNDMPQSVHKDKPPLNIICHELRFVNVQNSKKFLISSTQMRVKMLYEYHIAANKLKAHYARLSPNMASLKTPIQITEHREKYENPIITSLKGEESQTAQETYVSRSGRLTKRKVYTDNYLSDDSCGSSKKSKLESNSFSKSSSKEKPTKSTLKMLDYPENDIVPLRKENALDEFDQVKNTPKPKMFQKKSLNDEIMSRSSLFRDSVTPKKARSEMIVAAGISEAEKSKDRQDVIDKFTNSLNINTESQEDDTEKIIIDDDIEVFERKRVVPPCPGPRRGIHSKRKTATTGLAPLNITTKKTNSNNCDPRPSTSSDILLKKRVNSPKISNLEERPTSTSTPYDRSAKKVANMTPCPLCSVLFPRKEIEEHAATCGEDMFAQVASTRLSRISCEICDQVIPLTTEYEVHVKQCIAKQNGL</sequence>
<keyword evidence="2" id="KW-1185">Reference proteome</keyword>
<evidence type="ECO:0000313" key="3">
    <source>
        <dbReference type="RefSeq" id="XP_030768434.1"/>
    </source>
</evidence>
<proteinExistence type="predicted"/>
<dbReference type="AlphaFoldDB" id="A0A6J2YYZ3"/>
<dbReference type="RefSeq" id="XP_030768434.1">
    <property type="nucleotide sequence ID" value="XM_030912574.1"/>
</dbReference>
<feature type="region of interest" description="Disordered" evidence="1">
    <location>
        <begin position="466"/>
        <end position="488"/>
    </location>
</feature>
<dbReference type="KEGG" id="soy:115891962"/>
<organism evidence="2 3">
    <name type="scientific">Sitophilus oryzae</name>
    <name type="common">Rice weevil</name>
    <name type="synonym">Curculio oryzae</name>
    <dbReference type="NCBI Taxonomy" id="7048"/>
    <lineage>
        <taxon>Eukaryota</taxon>
        <taxon>Metazoa</taxon>
        <taxon>Ecdysozoa</taxon>
        <taxon>Arthropoda</taxon>
        <taxon>Hexapoda</taxon>
        <taxon>Insecta</taxon>
        <taxon>Pterygota</taxon>
        <taxon>Neoptera</taxon>
        <taxon>Endopterygota</taxon>
        <taxon>Coleoptera</taxon>
        <taxon>Polyphaga</taxon>
        <taxon>Cucujiformia</taxon>
        <taxon>Curculionidae</taxon>
        <taxon>Dryophthorinae</taxon>
        <taxon>Sitophilus</taxon>
    </lineage>
</organism>
<feature type="region of interest" description="Disordered" evidence="1">
    <location>
        <begin position="440"/>
        <end position="459"/>
    </location>
</feature>
<evidence type="ECO:0000256" key="1">
    <source>
        <dbReference type="SAM" id="MobiDB-lite"/>
    </source>
</evidence>
<reference evidence="3" key="1">
    <citation type="submission" date="2025-08" db="UniProtKB">
        <authorList>
            <consortium name="RefSeq"/>
        </authorList>
    </citation>
    <scope>IDENTIFICATION</scope>
    <source>
        <tissue evidence="3">Gonads</tissue>
    </source>
</reference>
<accession>A0A6J2YYZ3</accession>
<evidence type="ECO:0000313" key="2">
    <source>
        <dbReference type="Proteomes" id="UP000504635"/>
    </source>
</evidence>